<evidence type="ECO:0000259" key="4">
    <source>
        <dbReference type="Pfam" id="PF00501"/>
    </source>
</evidence>
<feature type="domain" description="AMP-binding enzyme C-terminal" evidence="5">
    <location>
        <begin position="465"/>
        <end position="540"/>
    </location>
</feature>
<keyword evidence="3" id="KW-0812">Transmembrane</keyword>
<dbReference type="GO" id="GO:0016878">
    <property type="term" value="F:acid-thiol ligase activity"/>
    <property type="evidence" value="ECO:0007669"/>
    <property type="project" value="UniProtKB-ARBA"/>
</dbReference>
<dbReference type="InterPro" id="IPR042099">
    <property type="entry name" value="ANL_N_sf"/>
</dbReference>
<dbReference type="FunFam" id="3.30.300.30:FF:000008">
    <property type="entry name" value="2,3-dihydroxybenzoate-AMP ligase"/>
    <property type="match status" value="1"/>
</dbReference>
<keyword evidence="3" id="KW-1133">Transmembrane helix</keyword>
<feature type="domain" description="AMP-dependent synthetase/ligase" evidence="4">
    <location>
        <begin position="33"/>
        <end position="415"/>
    </location>
</feature>
<dbReference type="InterPro" id="IPR025110">
    <property type="entry name" value="AMP-bd_C"/>
</dbReference>
<keyword evidence="2" id="KW-0436">Ligase</keyword>
<dbReference type="AlphaFoldDB" id="A0A1M4U556"/>
<dbReference type="Proteomes" id="UP000184476">
    <property type="component" value="Unassembled WGS sequence"/>
</dbReference>
<dbReference type="SUPFAM" id="SSF56801">
    <property type="entry name" value="Acetyl-CoA synthetase-like"/>
    <property type="match status" value="1"/>
</dbReference>
<evidence type="ECO:0000256" key="3">
    <source>
        <dbReference type="SAM" id="Phobius"/>
    </source>
</evidence>
<keyword evidence="7" id="KW-1185">Reference proteome</keyword>
<dbReference type="Gene3D" id="3.30.300.30">
    <property type="match status" value="1"/>
</dbReference>
<dbReference type="FunFam" id="3.40.50.12780:FF:000003">
    <property type="entry name" value="Long-chain-fatty-acid--CoA ligase FadD"/>
    <property type="match status" value="1"/>
</dbReference>
<comment type="similarity">
    <text evidence="1">Belongs to the ATP-dependent AMP-binding enzyme family.</text>
</comment>
<dbReference type="InterPro" id="IPR020845">
    <property type="entry name" value="AMP-binding_CS"/>
</dbReference>
<dbReference type="PANTHER" id="PTHR43767">
    <property type="entry name" value="LONG-CHAIN-FATTY-ACID--COA LIGASE"/>
    <property type="match status" value="1"/>
</dbReference>
<dbReference type="Pfam" id="PF00501">
    <property type="entry name" value="AMP-binding"/>
    <property type="match status" value="1"/>
</dbReference>
<dbReference type="InterPro" id="IPR000873">
    <property type="entry name" value="AMP-dep_synth/lig_dom"/>
</dbReference>
<feature type="transmembrane region" description="Helical" evidence="3">
    <location>
        <begin position="89"/>
        <end position="109"/>
    </location>
</feature>
<dbReference type="PROSITE" id="PS00455">
    <property type="entry name" value="AMP_BINDING"/>
    <property type="match status" value="1"/>
</dbReference>
<proteinExistence type="inferred from homology"/>
<dbReference type="CDD" id="cd05936">
    <property type="entry name" value="FC-FACS_FadD_like"/>
    <property type="match status" value="1"/>
</dbReference>
<evidence type="ECO:0000313" key="7">
    <source>
        <dbReference type="Proteomes" id="UP000184476"/>
    </source>
</evidence>
<evidence type="ECO:0000256" key="1">
    <source>
        <dbReference type="ARBA" id="ARBA00006432"/>
    </source>
</evidence>
<gene>
    <name evidence="6" type="ORF">SAMN05444392_101817</name>
</gene>
<dbReference type="PANTHER" id="PTHR43767:SF1">
    <property type="entry name" value="NONRIBOSOMAL PEPTIDE SYNTHASE PES1 (EUROFUNG)-RELATED"/>
    <property type="match status" value="1"/>
</dbReference>
<name>A0A1M4U556_9BACL</name>
<dbReference type="InterPro" id="IPR050237">
    <property type="entry name" value="ATP-dep_AMP-bd_enzyme"/>
</dbReference>
<reference evidence="6 7" key="1">
    <citation type="submission" date="2016-11" db="EMBL/GenBank/DDBJ databases">
        <authorList>
            <person name="Jaros S."/>
            <person name="Januszkiewicz K."/>
            <person name="Wedrychowicz H."/>
        </authorList>
    </citation>
    <scope>NUCLEOTIDE SEQUENCE [LARGE SCALE GENOMIC DNA]</scope>
    <source>
        <strain evidence="6 7">DSM 44666</strain>
    </source>
</reference>
<feature type="transmembrane region" description="Helical" evidence="3">
    <location>
        <begin position="258"/>
        <end position="278"/>
    </location>
</feature>
<dbReference type="Pfam" id="PF13193">
    <property type="entry name" value="AMP-binding_C"/>
    <property type="match status" value="1"/>
</dbReference>
<accession>A0A1M4U556</accession>
<dbReference type="Gene3D" id="3.40.50.12780">
    <property type="entry name" value="N-terminal domain of ligase-like"/>
    <property type="match status" value="1"/>
</dbReference>
<evidence type="ECO:0000313" key="6">
    <source>
        <dbReference type="EMBL" id="SHE51872.1"/>
    </source>
</evidence>
<organism evidence="6 7">
    <name type="scientific">Seinonella peptonophila</name>
    <dbReference type="NCBI Taxonomy" id="112248"/>
    <lineage>
        <taxon>Bacteria</taxon>
        <taxon>Bacillati</taxon>
        <taxon>Bacillota</taxon>
        <taxon>Bacilli</taxon>
        <taxon>Bacillales</taxon>
        <taxon>Thermoactinomycetaceae</taxon>
        <taxon>Seinonella</taxon>
    </lineage>
</organism>
<evidence type="ECO:0000259" key="5">
    <source>
        <dbReference type="Pfam" id="PF13193"/>
    </source>
</evidence>
<dbReference type="InterPro" id="IPR045851">
    <property type="entry name" value="AMP-bd_C_sf"/>
</dbReference>
<dbReference type="STRING" id="112248.SAMN05444392_101817"/>
<sequence length="557" mass="63121">MSLEKRPWCSHYPQEVPQTIDYPDHVLTDWLLQAANEYPEHTAIQFLGRSIPYQELLSHVYRLAHLWQKLGVKQGDRIGIMLPNTPQAVIGYFATLLLGAIVVQINPLYQEKELAHQLSDSGTEILLCLDLIYPRVKKVLPKTHLKTLLITSLKDYLPPLKSWLYPFMQKQPKIDYDESTLLLAKELEQVRDTPIQSPLPSNDSLAILQYTGGTTGLSKGAMLTHRNLVVNVRQIHAWCYRFQRGDIRILGVMPFFHVYGMTTVMNFAIYLAGTMILVPKFEPLQLLRAIHRYHPNVFPGAPTIYASLLRHPQVNKYDLSSIQACISGSAPLDRELQDQFEALTGGILTEGYGLTEASPVTHINLIWDRKRSHTIGLPLPDTDCRVVDPETGTELMPGQQGELHVKGPQVMKGYWNQPGETKSALRDGWLATGDIVKMDESGYFEVVDRKKDMIITNGYNVFPREVEEVLLQHEAVEEAAVIGVPDLKRGELIRAVVVPVQGKAIAEKDLEHFCRQHLAAYKIPRQIEFRSQLPKSAIGKVLRRVMKEEALRTIEPK</sequence>
<protein>
    <submittedName>
        <fullName evidence="6">Long-chain acyl-CoA synthetase</fullName>
    </submittedName>
</protein>
<evidence type="ECO:0000256" key="2">
    <source>
        <dbReference type="ARBA" id="ARBA00022598"/>
    </source>
</evidence>
<dbReference type="EMBL" id="FQVL01000001">
    <property type="protein sequence ID" value="SHE51872.1"/>
    <property type="molecule type" value="Genomic_DNA"/>
</dbReference>
<keyword evidence="3" id="KW-0472">Membrane</keyword>